<dbReference type="SUPFAM" id="SSF53067">
    <property type="entry name" value="Actin-like ATPase domain"/>
    <property type="match status" value="1"/>
</dbReference>
<gene>
    <name evidence="2" type="ORF">M422DRAFT_273147</name>
</gene>
<reference evidence="2 3" key="1">
    <citation type="submission" date="2014-06" db="EMBL/GenBank/DDBJ databases">
        <title>Evolutionary Origins and Diversification of the Mycorrhizal Mutualists.</title>
        <authorList>
            <consortium name="DOE Joint Genome Institute"/>
            <consortium name="Mycorrhizal Genomics Consortium"/>
            <person name="Kohler A."/>
            <person name="Kuo A."/>
            <person name="Nagy L.G."/>
            <person name="Floudas D."/>
            <person name="Copeland A."/>
            <person name="Barry K.W."/>
            <person name="Cichocki N."/>
            <person name="Veneault-Fourrey C."/>
            <person name="LaButti K."/>
            <person name="Lindquist E.A."/>
            <person name="Lipzen A."/>
            <person name="Lundell T."/>
            <person name="Morin E."/>
            <person name="Murat C."/>
            <person name="Riley R."/>
            <person name="Ohm R."/>
            <person name="Sun H."/>
            <person name="Tunlid A."/>
            <person name="Henrissat B."/>
            <person name="Grigoriev I.V."/>
            <person name="Hibbett D.S."/>
            <person name="Martin F."/>
        </authorList>
    </citation>
    <scope>NUCLEOTIDE SEQUENCE [LARGE SCALE GENOMIC DNA]</scope>
    <source>
        <strain evidence="2 3">SS14</strain>
    </source>
</reference>
<dbReference type="Proteomes" id="UP000054279">
    <property type="component" value="Unassembled WGS sequence"/>
</dbReference>
<evidence type="ECO:0000313" key="2">
    <source>
        <dbReference type="EMBL" id="KIJ25865.1"/>
    </source>
</evidence>
<keyword evidence="3" id="KW-1185">Reference proteome</keyword>
<accession>A0A0C9UKW3</accession>
<dbReference type="InterPro" id="IPR043129">
    <property type="entry name" value="ATPase_NBD"/>
</dbReference>
<dbReference type="GO" id="GO:0016773">
    <property type="term" value="F:phosphotransferase activity, alcohol group as acceptor"/>
    <property type="evidence" value="ECO:0007669"/>
    <property type="project" value="InterPro"/>
</dbReference>
<dbReference type="GO" id="GO:0005975">
    <property type="term" value="P:carbohydrate metabolic process"/>
    <property type="evidence" value="ECO:0007669"/>
    <property type="project" value="InterPro"/>
</dbReference>
<proteinExistence type="predicted"/>
<protein>
    <recommendedName>
        <fullName evidence="1">Hexokinase C-terminal domain-containing protein</fullName>
    </recommendedName>
</protein>
<evidence type="ECO:0000313" key="3">
    <source>
        <dbReference type="Proteomes" id="UP000054279"/>
    </source>
</evidence>
<sequence length="51" mass="6001">MVGNAEWGTFHKVRSVLLFSPYDNKIDRQSIHPRYQALEKFIKNISDDTSF</sequence>
<feature type="domain" description="Hexokinase C-terminal" evidence="1">
    <location>
        <begin position="1"/>
        <end position="42"/>
    </location>
</feature>
<dbReference type="HOGENOM" id="CLU_3107949_0_0_1"/>
<name>A0A0C9UKW3_SPHS4</name>
<dbReference type="Gene3D" id="3.40.367.20">
    <property type="match status" value="1"/>
</dbReference>
<dbReference type="GO" id="GO:0005524">
    <property type="term" value="F:ATP binding"/>
    <property type="evidence" value="ECO:0007669"/>
    <property type="project" value="InterPro"/>
</dbReference>
<dbReference type="EMBL" id="KN837395">
    <property type="protein sequence ID" value="KIJ25865.1"/>
    <property type="molecule type" value="Genomic_DNA"/>
</dbReference>
<dbReference type="InterPro" id="IPR022673">
    <property type="entry name" value="Hexokinase_C"/>
</dbReference>
<dbReference type="Pfam" id="PF03727">
    <property type="entry name" value="Hexokinase_2"/>
    <property type="match status" value="1"/>
</dbReference>
<evidence type="ECO:0000259" key="1">
    <source>
        <dbReference type="Pfam" id="PF03727"/>
    </source>
</evidence>
<dbReference type="AlphaFoldDB" id="A0A0C9UKW3"/>
<organism evidence="2 3">
    <name type="scientific">Sphaerobolus stellatus (strain SS14)</name>
    <dbReference type="NCBI Taxonomy" id="990650"/>
    <lineage>
        <taxon>Eukaryota</taxon>
        <taxon>Fungi</taxon>
        <taxon>Dikarya</taxon>
        <taxon>Basidiomycota</taxon>
        <taxon>Agaricomycotina</taxon>
        <taxon>Agaricomycetes</taxon>
        <taxon>Phallomycetidae</taxon>
        <taxon>Geastrales</taxon>
        <taxon>Sphaerobolaceae</taxon>
        <taxon>Sphaerobolus</taxon>
    </lineage>
</organism>